<accession>A0A379CBR0</accession>
<protein>
    <recommendedName>
        <fullName evidence="4">Lipoprotein</fullName>
    </recommendedName>
</protein>
<reference evidence="2 3" key="1">
    <citation type="submission" date="2018-06" db="EMBL/GenBank/DDBJ databases">
        <authorList>
            <consortium name="Pathogen Informatics"/>
            <person name="Doyle S."/>
        </authorList>
    </citation>
    <scope>NUCLEOTIDE SEQUENCE [LARGE SCALE GENOMIC DNA]</scope>
    <source>
        <strain evidence="2 3">NCTC12872</strain>
    </source>
</reference>
<name>A0A379CBR0_9PAST</name>
<keyword evidence="1" id="KW-0732">Signal</keyword>
<dbReference type="AlphaFoldDB" id="A0A379CBR0"/>
<sequence>MKNLLKLCLVAITTFFIVACDNSNEIKSDLAQLQKIDSYFETAILNNTESEKVLPIMQETIKQYSALTLETPEIKAMRDDSVSVLKDTMILALSAKKLQQEDVLKQSQALVNRGKELKKKKAELEKKYAK</sequence>
<organism evidence="2 3">
    <name type="scientific">Phocoenobacter uteri</name>
    <dbReference type="NCBI Taxonomy" id="146806"/>
    <lineage>
        <taxon>Bacteria</taxon>
        <taxon>Pseudomonadati</taxon>
        <taxon>Pseudomonadota</taxon>
        <taxon>Gammaproteobacteria</taxon>
        <taxon>Pasteurellales</taxon>
        <taxon>Pasteurellaceae</taxon>
        <taxon>Phocoenobacter</taxon>
    </lineage>
</organism>
<dbReference type="RefSeq" id="WP_115316262.1">
    <property type="nucleotide sequence ID" value="NZ_LWIF01000001.1"/>
</dbReference>
<dbReference type="PROSITE" id="PS51257">
    <property type="entry name" value="PROKAR_LIPOPROTEIN"/>
    <property type="match status" value="1"/>
</dbReference>
<dbReference type="EMBL" id="UGTA01000001">
    <property type="protein sequence ID" value="SUB59812.1"/>
    <property type="molecule type" value="Genomic_DNA"/>
</dbReference>
<dbReference type="Proteomes" id="UP000255417">
    <property type="component" value="Unassembled WGS sequence"/>
</dbReference>
<feature type="signal peptide" evidence="1">
    <location>
        <begin position="1"/>
        <end position="19"/>
    </location>
</feature>
<evidence type="ECO:0008006" key="4">
    <source>
        <dbReference type="Google" id="ProtNLM"/>
    </source>
</evidence>
<evidence type="ECO:0000256" key="1">
    <source>
        <dbReference type="SAM" id="SignalP"/>
    </source>
</evidence>
<proteinExistence type="predicted"/>
<evidence type="ECO:0000313" key="2">
    <source>
        <dbReference type="EMBL" id="SUB59812.1"/>
    </source>
</evidence>
<keyword evidence="3" id="KW-1185">Reference proteome</keyword>
<evidence type="ECO:0000313" key="3">
    <source>
        <dbReference type="Proteomes" id="UP000255417"/>
    </source>
</evidence>
<gene>
    <name evidence="2" type="ORF">NCTC12872_01860</name>
</gene>
<feature type="chain" id="PRO_5017029447" description="Lipoprotein" evidence="1">
    <location>
        <begin position="20"/>
        <end position="130"/>
    </location>
</feature>